<reference evidence="2 3" key="1">
    <citation type="submission" date="2023-04" db="EMBL/GenBank/DDBJ databases">
        <title>Forest soil microbial communities from Buena Vista Peninsula, Colon Province, Panama.</title>
        <authorList>
            <person name="Bouskill N."/>
        </authorList>
    </citation>
    <scope>NUCLEOTIDE SEQUENCE [LARGE SCALE GENOMIC DNA]</scope>
    <source>
        <strain evidence="2 3">GGS1</strain>
    </source>
</reference>
<evidence type="ECO:0000256" key="1">
    <source>
        <dbReference type="SAM" id="MobiDB-lite"/>
    </source>
</evidence>
<name>A0ABT6M332_9ACTN</name>
<dbReference type="InterPro" id="IPR016024">
    <property type="entry name" value="ARM-type_fold"/>
</dbReference>
<dbReference type="SUPFAM" id="SSF48371">
    <property type="entry name" value="ARM repeat"/>
    <property type="match status" value="1"/>
</dbReference>
<keyword evidence="3" id="KW-1185">Reference proteome</keyword>
<gene>
    <name evidence="2" type="ORF">M2283_010306</name>
</gene>
<comment type="caution">
    <text evidence="2">The sequence shown here is derived from an EMBL/GenBank/DDBJ whole genome shotgun (WGS) entry which is preliminary data.</text>
</comment>
<dbReference type="EMBL" id="JARXVH010000054">
    <property type="protein sequence ID" value="MDH6222954.1"/>
    <property type="molecule type" value="Genomic_DNA"/>
</dbReference>
<dbReference type="Proteomes" id="UP001160499">
    <property type="component" value="Unassembled WGS sequence"/>
</dbReference>
<evidence type="ECO:0008006" key="4">
    <source>
        <dbReference type="Google" id="ProtNLM"/>
    </source>
</evidence>
<feature type="compositionally biased region" description="Polar residues" evidence="1">
    <location>
        <begin position="7"/>
        <end position="16"/>
    </location>
</feature>
<dbReference type="Gene3D" id="1.25.10.10">
    <property type="entry name" value="Leucine-rich Repeat Variant"/>
    <property type="match status" value="1"/>
</dbReference>
<proteinExistence type="predicted"/>
<evidence type="ECO:0000313" key="3">
    <source>
        <dbReference type="Proteomes" id="UP001160499"/>
    </source>
</evidence>
<feature type="region of interest" description="Disordered" evidence="1">
    <location>
        <begin position="1"/>
        <end position="20"/>
    </location>
</feature>
<evidence type="ECO:0000313" key="2">
    <source>
        <dbReference type="EMBL" id="MDH6222954.1"/>
    </source>
</evidence>
<organism evidence="2 3">
    <name type="scientific">Streptomyces pseudovenezuelae</name>
    <dbReference type="NCBI Taxonomy" id="67350"/>
    <lineage>
        <taxon>Bacteria</taxon>
        <taxon>Bacillati</taxon>
        <taxon>Actinomycetota</taxon>
        <taxon>Actinomycetes</taxon>
        <taxon>Kitasatosporales</taxon>
        <taxon>Streptomycetaceae</taxon>
        <taxon>Streptomyces</taxon>
        <taxon>Streptomyces aurantiacus group</taxon>
    </lineage>
</organism>
<dbReference type="InterPro" id="IPR011989">
    <property type="entry name" value="ARM-like"/>
</dbReference>
<accession>A0ABT6M332</accession>
<sequence length="400" mass="42825">MGDAVPVTTQDTNPIDSQAADDCLPDPLSLIEDTDWAGLEHAYGPAEDTPLRLIQLLAEEPEVQAEALGVLDMSVLHQDSLYSATAPAALFIAAILDDPRTLAQHQSYFPWDDRSRTLRAALLEWLGRVADSAAYGERTGADDGNDPGVTDAVRAVRGPIYNAVTAHLLAPDPAVREAALGATTALLQAPELAGQIVTTTRVLRRLLAESSDRRERAATVLAIGSWDEDTTALLTDPDPAIRACAALAPGCFDNSQAVQVILHALLDPANVDSWLPEPTAVDPWITDPLPQIEGRLRHALLAAAIERTNDFEELLAVALACVPFCSNLTIGDDWGPLLAAAFPSGYSPGAELTPAQHRFLSALADRDVCWRYTNLIASWFQDIGLPADRDAIKALLGSAR</sequence>
<protein>
    <recommendedName>
        <fullName evidence="4">HEAT repeat domain-containing protein</fullName>
    </recommendedName>
</protein>